<proteinExistence type="predicted"/>
<protein>
    <submittedName>
        <fullName evidence="1">Uncharacterized protein</fullName>
    </submittedName>
</protein>
<evidence type="ECO:0000313" key="1">
    <source>
        <dbReference type="EMBL" id="THU96137.1"/>
    </source>
</evidence>
<name>A0A4S8M222_DENBC</name>
<gene>
    <name evidence="1" type="ORF">K435DRAFT_858829</name>
</gene>
<dbReference type="AlphaFoldDB" id="A0A4S8M222"/>
<organism evidence="1 2">
    <name type="scientific">Dendrothele bispora (strain CBS 962.96)</name>
    <dbReference type="NCBI Taxonomy" id="1314807"/>
    <lineage>
        <taxon>Eukaryota</taxon>
        <taxon>Fungi</taxon>
        <taxon>Dikarya</taxon>
        <taxon>Basidiomycota</taxon>
        <taxon>Agaricomycotina</taxon>
        <taxon>Agaricomycetes</taxon>
        <taxon>Agaricomycetidae</taxon>
        <taxon>Agaricales</taxon>
        <taxon>Agaricales incertae sedis</taxon>
        <taxon>Dendrothele</taxon>
    </lineage>
</organism>
<dbReference type="Proteomes" id="UP000297245">
    <property type="component" value="Unassembled WGS sequence"/>
</dbReference>
<accession>A0A4S8M222</accession>
<reference evidence="1 2" key="1">
    <citation type="journal article" date="2019" name="Nat. Ecol. Evol.">
        <title>Megaphylogeny resolves global patterns of mushroom evolution.</title>
        <authorList>
            <person name="Varga T."/>
            <person name="Krizsan K."/>
            <person name="Foldi C."/>
            <person name="Dima B."/>
            <person name="Sanchez-Garcia M."/>
            <person name="Sanchez-Ramirez S."/>
            <person name="Szollosi G.J."/>
            <person name="Szarkandi J.G."/>
            <person name="Papp V."/>
            <person name="Albert L."/>
            <person name="Andreopoulos W."/>
            <person name="Angelini C."/>
            <person name="Antonin V."/>
            <person name="Barry K.W."/>
            <person name="Bougher N.L."/>
            <person name="Buchanan P."/>
            <person name="Buyck B."/>
            <person name="Bense V."/>
            <person name="Catcheside P."/>
            <person name="Chovatia M."/>
            <person name="Cooper J."/>
            <person name="Damon W."/>
            <person name="Desjardin D."/>
            <person name="Finy P."/>
            <person name="Geml J."/>
            <person name="Haridas S."/>
            <person name="Hughes K."/>
            <person name="Justo A."/>
            <person name="Karasinski D."/>
            <person name="Kautmanova I."/>
            <person name="Kiss B."/>
            <person name="Kocsube S."/>
            <person name="Kotiranta H."/>
            <person name="LaButti K.M."/>
            <person name="Lechner B.E."/>
            <person name="Liimatainen K."/>
            <person name="Lipzen A."/>
            <person name="Lukacs Z."/>
            <person name="Mihaltcheva S."/>
            <person name="Morgado L.N."/>
            <person name="Niskanen T."/>
            <person name="Noordeloos M.E."/>
            <person name="Ohm R.A."/>
            <person name="Ortiz-Santana B."/>
            <person name="Ovrebo C."/>
            <person name="Racz N."/>
            <person name="Riley R."/>
            <person name="Savchenko A."/>
            <person name="Shiryaev A."/>
            <person name="Soop K."/>
            <person name="Spirin V."/>
            <person name="Szebenyi C."/>
            <person name="Tomsovsky M."/>
            <person name="Tulloss R.E."/>
            <person name="Uehling J."/>
            <person name="Grigoriev I.V."/>
            <person name="Vagvolgyi C."/>
            <person name="Papp T."/>
            <person name="Martin F.M."/>
            <person name="Miettinen O."/>
            <person name="Hibbett D.S."/>
            <person name="Nagy L.G."/>
        </authorList>
    </citation>
    <scope>NUCLEOTIDE SEQUENCE [LARGE SCALE GENOMIC DNA]</scope>
    <source>
        <strain evidence="1 2">CBS 962.96</strain>
    </source>
</reference>
<dbReference type="EMBL" id="ML179183">
    <property type="protein sequence ID" value="THU96137.1"/>
    <property type="molecule type" value="Genomic_DNA"/>
</dbReference>
<sequence length="152" mass="16298">MGFDVLAIAKLMEDPVLFAKTSSLRSLRRGLLQNIPRAAASAGEIRCTGLPCPASLLPVSSVRFCPTLAVQRAPPFFLRQPPARTKPTCCVLLQAGLPVPKTPPTREARLTEPVWTGAGTTCKGARAVSAVPDSWFSTSVKQMPKQKHGVHL</sequence>
<keyword evidence="2" id="KW-1185">Reference proteome</keyword>
<evidence type="ECO:0000313" key="2">
    <source>
        <dbReference type="Proteomes" id="UP000297245"/>
    </source>
</evidence>